<evidence type="ECO:0000256" key="5">
    <source>
        <dbReference type="ARBA" id="ARBA00023136"/>
    </source>
</evidence>
<proteinExistence type="inferred from homology"/>
<comment type="subcellular location">
    <subcellularLocation>
        <location evidence="1">Membrane</location>
        <topology evidence="1">Multi-pass membrane protein</topology>
    </subcellularLocation>
</comment>
<evidence type="ECO:0000256" key="4">
    <source>
        <dbReference type="ARBA" id="ARBA00022989"/>
    </source>
</evidence>
<reference evidence="8" key="1">
    <citation type="submission" date="2025-08" db="UniProtKB">
        <authorList>
            <consortium name="RefSeq"/>
        </authorList>
    </citation>
    <scope>IDENTIFICATION</scope>
</reference>
<dbReference type="GeneID" id="101864593"/>
<keyword evidence="5 6" id="KW-0472">Membrane</keyword>
<evidence type="ECO:0000256" key="3">
    <source>
        <dbReference type="ARBA" id="ARBA00022692"/>
    </source>
</evidence>
<feature type="transmembrane region" description="Helical" evidence="6">
    <location>
        <begin position="12"/>
        <end position="33"/>
    </location>
</feature>
<evidence type="ECO:0000313" key="7">
    <source>
        <dbReference type="Proteomes" id="UP000694888"/>
    </source>
</evidence>
<dbReference type="Pfam" id="PF00939">
    <property type="entry name" value="Na_sulph_symp"/>
    <property type="match status" value="1"/>
</dbReference>
<dbReference type="RefSeq" id="XP_005113448.2">
    <property type="nucleotide sequence ID" value="XM_005113391.2"/>
</dbReference>
<dbReference type="InterPro" id="IPR001898">
    <property type="entry name" value="SLC13A/DASS"/>
</dbReference>
<dbReference type="PANTHER" id="PTHR10283:SF82">
    <property type="entry name" value="SOLUTE CARRIER FAMILY 13 MEMBER 2"/>
    <property type="match status" value="1"/>
</dbReference>
<evidence type="ECO:0000256" key="2">
    <source>
        <dbReference type="ARBA" id="ARBA00006772"/>
    </source>
</evidence>
<gene>
    <name evidence="8" type="primary">LOC101864593</name>
</gene>
<evidence type="ECO:0000256" key="1">
    <source>
        <dbReference type="ARBA" id="ARBA00004141"/>
    </source>
</evidence>
<keyword evidence="7" id="KW-1185">Reference proteome</keyword>
<dbReference type="Proteomes" id="UP000694888">
    <property type="component" value="Unplaced"/>
</dbReference>
<dbReference type="PANTHER" id="PTHR10283">
    <property type="entry name" value="SOLUTE CARRIER FAMILY 13 MEMBER"/>
    <property type="match status" value="1"/>
</dbReference>
<evidence type="ECO:0000313" key="8">
    <source>
        <dbReference type="RefSeq" id="XP_005113448.2"/>
    </source>
</evidence>
<feature type="transmembrane region" description="Helical" evidence="6">
    <location>
        <begin position="142"/>
        <end position="163"/>
    </location>
</feature>
<protein>
    <submittedName>
        <fullName evidence="8">Solute carrier family 13 member 2</fullName>
    </submittedName>
</protein>
<feature type="transmembrane region" description="Helical" evidence="6">
    <location>
        <begin position="45"/>
        <end position="69"/>
    </location>
</feature>
<keyword evidence="3 6" id="KW-0812">Transmembrane</keyword>
<feature type="non-terminal residue" evidence="8">
    <location>
        <position position="198"/>
    </location>
</feature>
<feature type="transmembrane region" description="Helical" evidence="6">
    <location>
        <begin position="89"/>
        <end position="107"/>
    </location>
</feature>
<sequence length="198" mass="21801">MGHPSYLRMLWALRPPIVTFGVLLLGLPIIYSVSDEEMTQQTRTCLYCLVVMAVVWITEALPISATALFPLVMFPMGGVLTAADTASAYIGNTNMLFVGGLIFAVAVEEWNLHKRIAVMVMMAVGSDPKWIMAGLMLPTWFLSMWISNTATASMMIPIAAAVLEQMKHHRPVQKVHHPSPVSDIRLQQLGSDGENAVY</sequence>
<accession>A0ABM0KB96</accession>
<organism evidence="7 8">
    <name type="scientific">Aplysia californica</name>
    <name type="common">California sea hare</name>
    <dbReference type="NCBI Taxonomy" id="6500"/>
    <lineage>
        <taxon>Eukaryota</taxon>
        <taxon>Metazoa</taxon>
        <taxon>Spiralia</taxon>
        <taxon>Lophotrochozoa</taxon>
        <taxon>Mollusca</taxon>
        <taxon>Gastropoda</taxon>
        <taxon>Heterobranchia</taxon>
        <taxon>Euthyneura</taxon>
        <taxon>Tectipleura</taxon>
        <taxon>Aplysiida</taxon>
        <taxon>Aplysioidea</taxon>
        <taxon>Aplysiidae</taxon>
        <taxon>Aplysia</taxon>
    </lineage>
</organism>
<evidence type="ECO:0000256" key="6">
    <source>
        <dbReference type="SAM" id="Phobius"/>
    </source>
</evidence>
<comment type="similarity">
    <text evidence="2">Belongs to the SLC13A/DASS transporter (TC 2.A.47) family. NADC subfamily.</text>
</comment>
<keyword evidence="4 6" id="KW-1133">Transmembrane helix</keyword>
<name>A0ABM0KB96_APLCA</name>